<evidence type="ECO:0000256" key="4">
    <source>
        <dbReference type="PROSITE-ProRule" id="PRU00335"/>
    </source>
</evidence>
<evidence type="ECO:0000259" key="5">
    <source>
        <dbReference type="PROSITE" id="PS50977"/>
    </source>
</evidence>
<name>A0A7W5FNP0_9BACL</name>
<keyword evidence="7" id="KW-1185">Reference proteome</keyword>
<dbReference type="Gene3D" id="1.10.357.10">
    <property type="entry name" value="Tetracycline Repressor, domain 2"/>
    <property type="match status" value="1"/>
</dbReference>
<dbReference type="PRINTS" id="PR00455">
    <property type="entry name" value="HTHTETR"/>
</dbReference>
<keyword evidence="1" id="KW-0805">Transcription regulation</keyword>
<dbReference type="GO" id="GO:0000976">
    <property type="term" value="F:transcription cis-regulatory region binding"/>
    <property type="evidence" value="ECO:0007669"/>
    <property type="project" value="TreeGrafter"/>
</dbReference>
<dbReference type="Pfam" id="PF00440">
    <property type="entry name" value="TetR_N"/>
    <property type="match status" value="1"/>
</dbReference>
<organism evidence="6 7">
    <name type="scientific">Paenibacillus phyllosphaerae</name>
    <dbReference type="NCBI Taxonomy" id="274593"/>
    <lineage>
        <taxon>Bacteria</taxon>
        <taxon>Bacillati</taxon>
        <taxon>Bacillota</taxon>
        <taxon>Bacilli</taxon>
        <taxon>Bacillales</taxon>
        <taxon>Paenibacillaceae</taxon>
        <taxon>Paenibacillus</taxon>
    </lineage>
</organism>
<dbReference type="InterPro" id="IPR009057">
    <property type="entry name" value="Homeodomain-like_sf"/>
</dbReference>
<dbReference type="InterPro" id="IPR023772">
    <property type="entry name" value="DNA-bd_HTH_TetR-type_CS"/>
</dbReference>
<feature type="DNA-binding region" description="H-T-H motif" evidence="4">
    <location>
        <begin position="37"/>
        <end position="56"/>
    </location>
</feature>
<dbReference type="InterPro" id="IPR050109">
    <property type="entry name" value="HTH-type_TetR-like_transc_reg"/>
</dbReference>
<reference evidence="6 7" key="1">
    <citation type="submission" date="2020-08" db="EMBL/GenBank/DDBJ databases">
        <title>Genomic Encyclopedia of Type Strains, Phase III (KMG-III): the genomes of soil and plant-associated and newly described type strains.</title>
        <authorList>
            <person name="Whitman W."/>
        </authorList>
    </citation>
    <scope>NUCLEOTIDE SEQUENCE [LARGE SCALE GENOMIC DNA]</scope>
    <source>
        <strain evidence="6 7">CECT 5862</strain>
    </source>
</reference>
<dbReference type="EMBL" id="JACHXK010000007">
    <property type="protein sequence ID" value="MBB3111551.1"/>
    <property type="molecule type" value="Genomic_DNA"/>
</dbReference>
<dbReference type="PANTHER" id="PTHR30055">
    <property type="entry name" value="HTH-TYPE TRANSCRIPTIONAL REGULATOR RUTR"/>
    <property type="match status" value="1"/>
</dbReference>
<protein>
    <submittedName>
        <fullName evidence="6">AcrR family transcriptional regulator</fullName>
    </submittedName>
</protein>
<evidence type="ECO:0000256" key="1">
    <source>
        <dbReference type="ARBA" id="ARBA00023015"/>
    </source>
</evidence>
<proteinExistence type="predicted"/>
<accession>A0A7W5FNP0</accession>
<keyword evidence="2 4" id="KW-0238">DNA-binding</keyword>
<feature type="domain" description="HTH tetR-type" evidence="5">
    <location>
        <begin position="15"/>
        <end position="74"/>
    </location>
</feature>
<dbReference type="SUPFAM" id="SSF46689">
    <property type="entry name" value="Homeodomain-like"/>
    <property type="match status" value="1"/>
</dbReference>
<keyword evidence="3" id="KW-0804">Transcription</keyword>
<comment type="caution">
    <text evidence="6">The sequence shown here is derived from an EMBL/GenBank/DDBJ whole genome shotgun (WGS) entry which is preliminary data.</text>
</comment>
<dbReference type="RefSeq" id="WP_183601406.1">
    <property type="nucleotide sequence ID" value="NZ_JACHXK010000007.1"/>
</dbReference>
<dbReference type="GO" id="GO:0003700">
    <property type="term" value="F:DNA-binding transcription factor activity"/>
    <property type="evidence" value="ECO:0007669"/>
    <property type="project" value="TreeGrafter"/>
</dbReference>
<dbReference type="PROSITE" id="PS01081">
    <property type="entry name" value="HTH_TETR_1"/>
    <property type="match status" value="1"/>
</dbReference>
<dbReference type="Proteomes" id="UP000570361">
    <property type="component" value="Unassembled WGS sequence"/>
</dbReference>
<evidence type="ECO:0000256" key="2">
    <source>
        <dbReference type="ARBA" id="ARBA00023125"/>
    </source>
</evidence>
<gene>
    <name evidence="6" type="ORF">FHS18_003619</name>
</gene>
<dbReference type="InterPro" id="IPR001647">
    <property type="entry name" value="HTH_TetR"/>
</dbReference>
<evidence type="ECO:0000313" key="6">
    <source>
        <dbReference type="EMBL" id="MBB3111551.1"/>
    </source>
</evidence>
<dbReference type="PANTHER" id="PTHR30055:SF234">
    <property type="entry name" value="HTH-TYPE TRANSCRIPTIONAL REGULATOR BETI"/>
    <property type="match status" value="1"/>
</dbReference>
<dbReference type="PROSITE" id="PS50977">
    <property type="entry name" value="HTH_TETR_2"/>
    <property type="match status" value="1"/>
</dbReference>
<dbReference type="AlphaFoldDB" id="A0A7W5FNP0"/>
<sequence length="201" mass="22946">MKNDFVNPYKRSDASKNYVKIIDAAKKVFAVKGLETTIEDVAIEANVGVGSVYRRFSNKQQLVFAVSYEVLQEVFEEQERILHERFSADQMLIEIFACYARLSVIYGKIHEMILDILVSPDPIYEEFQCNIVSTADRIYDEIIRIGKESGRFVDEDPRLIKIILKNTISPQVVKQLAEITPIEHIAQKLAVLALHGIAKRS</sequence>
<evidence type="ECO:0000313" key="7">
    <source>
        <dbReference type="Proteomes" id="UP000570361"/>
    </source>
</evidence>
<evidence type="ECO:0000256" key="3">
    <source>
        <dbReference type="ARBA" id="ARBA00023163"/>
    </source>
</evidence>